<dbReference type="SMART" id="SM00388">
    <property type="entry name" value="HisKA"/>
    <property type="match status" value="1"/>
</dbReference>
<keyword evidence="10" id="KW-0067">ATP-binding</keyword>
<feature type="domain" description="Histidine kinase" evidence="9">
    <location>
        <begin position="231"/>
        <end position="447"/>
    </location>
</feature>
<dbReference type="Pfam" id="PF00512">
    <property type="entry name" value="HisKA"/>
    <property type="match status" value="1"/>
</dbReference>
<dbReference type="InterPro" id="IPR003661">
    <property type="entry name" value="HisK_dim/P_dom"/>
</dbReference>
<evidence type="ECO:0000256" key="5">
    <source>
        <dbReference type="ARBA" id="ARBA00022679"/>
    </source>
</evidence>
<evidence type="ECO:0000256" key="2">
    <source>
        <dbReference type="ARBA" id="ARBA00004370"/>
    </source>
</evidence>
<evidence type="ECO:0000256" key="6">
    <source>
        <dbReference type="ARBA" id="ARBA00022777"/>
    </source>
</evidence>
<evidence type="ECO:0000259" key="9">
    <source>
        <dbReference type="PROSITE" id="PS50109"/>
    </source>
</evidence>
<sequence>MKRKIYNRLFATATLAIVVTLLLTVAVYYNLLKKQVLEDSRHYAQMAAGLLEGTEDIEKSLAPLTGENGAQDIRITVIDHEGDVLYDSKVRADGLSNHKSRPEVQEALTDGSGFEIRRSATLDENTYYYAMLLKDGTVLRVAREADSIYKVMEYAVPYLLLIVAALLVVCGIVSYYLAEGIIRPIRQIAESGGETGEVSSYEEMKPFIEAIQRQQDDVLENARLRQEFTANVSHELKTPLTAISGYAELVENGMVAEEGEVRRFCGEIHKNAGRLLVLINDVIRLSELDDSENQETMEPVNLYECAKNCVDMLQLNAEKHGVTLTVSGVNVVISANHQMVDEVLYNLCDNAIRYNKEKGSVSVIVEDRLDLAVLTVKDTGIGIPREHQERIFERFYRVDKSRSKSTGGTGLGLAIVKHILLKLNAEIALKSEPGEGTEITVTFPAIREARFRQTS</sequence>
<dbReference type="Pfam" id="PF02518">
    <property type="entry name" value="HATPase_c"/>
    <property type="match status" value="1"/>
</dbReference>
<dbReference type="InterPro" id="IPR036890">
    <property type="entry name" value="HATPase_C_sf"/>
</dbReference>
<accession>A0ABT2T0S9</accession>
<reference evidence="10 11" key="1">
    <citation type="journal article" date="2021" name="ISME Commun">
        <title>Automated analysis of genomic sequences facilitates high-throughput and comprehensive description of bacteria.</title>
        <authorList>
            <person name="Hitch T.C.A."/>
        </authorList>
    </citation>
    <scope>NUCLEOTIDE SEQUENCE [LARGE SCALE GENOMIC DNA]</scope>
    <source>
        <strain evidence="10 11">Sanger_18</strain>
    </source>
</reference>
<dbReference type="SUPFAM" id="SSF55874">
    <property type="entry name" value="ATPase domain of HSP90 chaperone/DNA topoisomerase II/histidine kinase"/>
    <property type="match status" value="1"/>
</dbReference>
<dbReference type="InterPro" id="IPR050351">
    <property type="entry name" value="BphY/WalK/GraS-like"/>
</dbReference>
<keyword evidence="11" id="KW-1185">Reference proteome</keyword>
<dbReference type="InterPro" id="IPR004358">
    <property type="entry name" value="Sig_transdc_His_kin-like_C"/>
</dbReference>
<organism evidence="10 11">
    <name type="scientific">Suilimivivens aceti</name>
    <dbReference type="NCBI Taxonomy" id="2981774"/>
    <lineage>
        <taxon>Bacteria</taxon>
        <taxon>Bacillati</taxon>
        <taxon>Bacillota</taxon>
        <taxon>Clostridia</taxon>
        <taxon>Lachnospirales</taxon>
        <taxon>Lachnospiraceae</taxon>
        <taxon>Suilimivivens</taxon>
    </lineage>
</organism>
<protein>
    <recommendedName>
        <fullName evidence="3">histidine kinase</fullName>
        <ecNumber evidence="3">2.7.13.3</ecNumber>
    </recommendedName>
</protein>
<evidence type="ECO:0000256" key="7">
    <source>
        <dbReference type="ARBA" id="ARBA00023012"/>
    </source>
</evidence>
<evidence type="ECO:0000256" key="3">
    <source>
        <dbReference type="ARBA" id="ARBA00012438"/>
    </source>
</evidence>
<dbReference type="PANTHER" id="PTHR45453:SF1">
    <property type="entry name" value="PHOSPHATE REGULON SENSOR PROTEIN PHOR"/>
    <property type="match status" value="1"/>
</dbReference>
<dbReference type="InterPro" id="IPR003594">
    <property type="entry name" value="HATPase_dom"/>
</dbReference>
<comment type="catalytic activity">
    <reaction evidence="1">
        <text>ATP + protein L-histidine = ADP + protein N-phospho-L-histidine.</text>
        <dbReference type="EC" id="2.7.13.3"/>
    </reaction>
</comment>
<evidence type="ECO:0000313" key="10">
    <source>
        <dbReference type="EMBL" id="MCU6743869.1"/>
    </source>
</evidence>
<gene>
    <name evidence="10" type="ORF">OCV77_05075</name>
</gene>
<comment type="caution">
    <text evidence="10">The sequence shown here is derived from an EMBL/GenBank/DDBJ whole genome shotgun (WGS) entry which is preliminary data.</text>
</comment>
<keyword evidence="7" id="KW-0902">Two-component regulatory system</keyword>
<dbReference type="CDD" id="cd00082">
    <property type="entry name" value="HisKA"/>
    <property type="match status" value="1"/>
</dbReference>
<keyword evidence="8" id="KW-1133">Transmembrane helix</keyword>
<dbReference type="PROSITE" id="PS50109">
    <property type="entry name" value="HIS_KIN"/>
    <property type="match status" value="1"/>
</dbReference>
<feature type="transmembrane region" description="Helical" evidence="8">
    <location>
        <begin position="9"/>
        <end position="31"/>
    </location>
</feature>
<dbReference type="PRINTS" id="PR00344">
    <property type="entry name" value="BCTRLSENSOR"/>
</dbReference>
<dbReference type="PANTHER" id="PTHR45453">
    <property type="entry name" value="PHOSPHATE REGULON SENSOR PROTEIN PHOR"/>
    <property type="match status" value="1"/>
</dbReference>
<evidence type="ECO:0000256" key="4">
    <source>
        <dbReference type="ARBA" id="ARBA00022553"/>
    </source>
</evidence>
<dbReference type="CDD" id="cd00075">
    <property type="entry name" value="HATPase"/>
    <property type="match status" value="1"/>
</dbReference>
<dbReference type="EMBL" id="JAOQKJ010000003">
    <property type="protein sequence ID" value="MCU6743869.1"/>
    <property type="molecule type" value="Genomic_DNA"/>
</dbReference>
<evidence type="ECO:0000256" key="1">
    <source>
        <dbReference type="ARBA" id="ARBA00000085"/>
    </source>
</evidence>
<dbReference type="RefSeq" id="WP_262573836.1">
    <property type="nucleotide sequence ID" value="NZ_JAOQKJ010000003.1"/>
</dbReference>
<comment type="subcellular location">
    <subcellularLocation>
        <location evidence="2">Membrane</location>
    </subcellularLocation>
</comment>
<keyword evidence="8" id="KW-0472">Membrane</keyword>
<dbReference type="InterPro" id="IPR036097">
    <property type="entry name" value="HisK_dim/P_sf"/>
</dbReference>
<dbReference type="SUPFAM" id="SSF47384">
    <property type="entry name" value="Homodimeric domain of signal transducing histidine kinase"/>
    <property type="match status" value="1"/>
</dbReference>
<dbReference type="EC" id="2.7.13.3" evidence="3"/>
<feature type="transmembrane region" description="Helical" evidence="8">
    <location>
        <begin position="155"/>
        <end position="178"/>
    </location>
</feature>
<keyword evidence="6" id="KW-0418">Kinase</keyword>
<name>A0ABT2T0S9_9FIRM</name>
<dbReference type="SMART" id="SM00387">
    <property type="entry name" value="HATPase_c"/>
    <property type="match status" value="1"/>
</dbReference>
<dbReference type="Gene3D" id="1.10.287.130">
    <property type="match status" value="1"/>
</dbReference>
<dbReference type="Proteomes" id="UP001652432">
    <property type="component" value="Unassembled WGS sequence"/>
</dbReference>
<dbReference type="GO" id="GO:0005524">
    <property type="term" value="F:ATP binding"/>
    <property type="evidence" value="ECO:0007669"/>
    <property type="project" value="UniProtKB-KW"/>
</dbReference>
<keyword evidence="8" id="KW-0812">Transmembrane</keyword>
<keyword evidence="4" id="KW-0597">Phosphoprotein</keyword>
<evidence type="ECO:0000313" key="11">
    <source>
        <dbReference type="Proteomes" id="UP001652432"/>
    </source>
</evidence>
<keyword evidence="5" id="KW-0808">Transferase</keyword>
<evidence type="ECO:0000256" key="8">
    <source>
        <dbReference type="SAM" id="Phobius"/>
    </source>
</evidence>
<keyword evidence="10" id="KW-0547">Nucleotide-binding</keyword>
<dbReference type="InterPro" id="IPR031967">
    <property type="entry name" value="PhoR_single_Cache-like_dom"/>
</dbReference>
<dbReference type="Pfam" id="PF16736">
    <property type="entry name" value="sCache_like"/>
    <property type="match status" value="1"/>
</dbReference>
<dbReference type="InterPro" id="IPR005467">
    <property type="entry name" value="His_kinase_dom"/>
</dbReference>
<dbReference type="Gene3D" id="3.30.565.10">
    <property type="entry name" value="Histidine kinase-like ATPase, C-terminal domain"/>
    <property type="match status" value="1"/>
</dbReference>
<proteinExistence type="predicted"/>